<name>A0ABZ2YSW3_9BACT</name>
<feature type="chain" id="PRO_5047078793" evidence="1">
    <location>
        <begin position="22"/>
        <end position="206"/>
    </location>
</feature>
<gene>
    <name evidence="2" type="ORF">WJU16_02625</name>
</gene>
<evidence type="ECO:0000256" key="1">
    <source>
        <dbReference type="SAM" id="SignalP"/>
    </source>
</evidence>
<sequence>MKKVLNVIVCTLLAVSASAQAKKPKPILPADVQIRVAVMAAPKEFRDSATVLGYTPDGKLTVLRQGTNDMICLAPNPKQFGVYVYAYPKSLEPFMARGRELTAQGKLRQKDSTREAEIKSGKLFMPKEATIMYGYWGKDEALVPETGEIKDGQRRYVVYMPYATGASTGLPTEPAEPGMPWLMGAGTYKAHIMINPPDMGGHSHSH</sequence>
<evidence type="ECO:0000313" key="2">
    <source>
        <dbReference type="EMBL" id="WZN41929.1"/>
    </source>
</evidence>
<dbReference type="EMBL" id="CP149822">
    <property type="protein sequence ID" value="WZN41929.1"/>
    <property type="molecule type" value="Genomic_DNA"/>
</dbReference>
<dbReference type="RefSeq" id="WP_341836772.1">
    <property type="nucleotide sequence ID" value="NZ_CP149822.1"/>
</dbReference>
<proteinExistence type="predicted"/>
<reference evidence="3" key="1">
    <citation type="submission" date="2024-03" db="EMBL/GenBank/DDBJ databases">
        <title>Chitinophaga horti sp. nov., isolated from garden soil.</title>
        <authorList>
            <person name="Lee D.S."/>
            <person name="Han D.M."/>
            <person name="Baek J.H."/>
            <person name="Choi D.G."/>
            <person name="Jeon J.H."/>
            <person name="Jeon C.O."/>
        </authorList>
    </citation>
    <scope>NUCLEOTIDE SEQUENCE [LARGE SCALE GENOMIC DNA]</scope>
    <source>
        <strain evidence="3">GPA1</strain>
    </source>
</reference>
<organism evidence="2 3">
    <name type="scientific">Chitinophaga pollutisoli</name>
    <dbReference type="NCBI Taxonomy" id="3133966"/>
    <lineage>
        <taxon>Bacteria</taxon>
        <taxon>Pseudomonadati</taxon>
        <taxon>Bacteroidota</taxon>
        <taxon>Chitinophagia</taxon>
        <taxon>Chitinophagales</taxon>
        <taxon>Chitinophagaceae</taxon>
        <taxon>Chitinophaga</taxon>
    </lineage>
</organism>
<protein>
    <submittedName>
        <fullName evidence="2">Uncharacterized protein</fullName>
    </submittedName>
</protein>
<keyword evidence="3" id="KW-1185">Reference proteome</keyword>
<dbReference type="Proteomes" id="UP001485459">
    <property type="component" value="Chromosome"/>
</dbReference>
<feature type="signal peptide" evidence="1">
    <location>
        <begin position="1"/>
        <end position="21"/>
    </location>
</feature>
<evidence type="ECO:0000313" key="3">
    <source>
        <dbReference type="Proteomes" id="UP001485459"/>
    </source>
</evidence>
<keyword evidence="1" id="KW-0732">Signal</keyword>
<accession>A0ABZ2YSW3</accession>